<dbReference type="RefSeq" id="WP_378269438.1">
    <property type="nucleotide sequence ID" value="NZ_JBHUKR010000021.1"/>
</dbReference>
<sequence>MRWETSSPRTLDRVRPQAMQTPRAARATAKVITTHTTAQRKDGTSTHAGAKPRAITMNAAEPA</sequence>
<evidence type="ECO:0000313" key="3">
    <source>
        <dbReference type="Proteomes" id="UP001597417"/>
    </source>
</evidence>
<accession>A0ABW5G4Q3</accession>
<evidence type="ECO:0000256" key="1">
    <source>
        <dbReference type="SAM" id="MobiDB-lite"/>
    </source>
</evidence>
<keyword evidence="3" id="KW-1185">Reference proteome</keyword>
<evidence type="ECO:0000313" key="2">
    <source>
        <dbReference type="EMBL" id="MFD2421057.1"/>
    </source>
</evidence>
<comment type="caution">
    <text evidence="2">The sequence shown here is derived from an EMBL/GenBank/DDBJ whole genome shotgun (WGS) entry which is preliminary data.</text>
</comment>
<reference evidence="3" key="1">
    <citation type="journal article" date="2019" name="Int. J. Syst. Evol. Microbiol.">
        <title>The Global Catalogue of Microorganisms (GCM) 10K type strain sequencing project: providing services to taxonomists for standard genome sequencing and annotation.</title>
        <authorList>
            <consortium name="The Broad Institute Genomics Platform"/>
            <consortium name="The Broad Institute Genome Sequencing Center for Infectious Disease"/>
            <person name="Wu L."/>
            <person name="Ma J."/>
        </authorList>
    </citation>
    <scope>NUCLEOTIDE SEQUENCE [LARGE SCALE GENOMIC DNA]</scope>
    <source>
        <strain evidence="3">CGMCC 4.7645</strain>
    </source>
</reference>
<protein>
    <submittedName>
        <fullName evidence="2">Uncharacterized protein</fullName>
    </submittedName>
</protein>
<organism evidence="2 3">
    <name type="scientific">Amycolatopsis pigmentata</name>
    <dbReference type="NCBI Taxonomy" id="450801"/>
    <lineage>
        <taxon>Bacteria</taxon>
        <taxon>Bacillati</taxon>
        <taxon>Actinomycetota</taxon>
        <taxon>Actinomycetes</taxon>
        <taxon>Pseudonocardiales</taxon>
        <taxon>Pseudonocardiaceae</taxon>
        <taxon>Amycolatopsis</taxon>
    </lineage>
</organism>
<name>A0ABW5G4Q3_9PSEU</name>
<dbReference type="EMBL" id="JBHUKR010000021">
    <property type="protein sequence ID" value="MFD2421057.1"/>
    <property type="molecule type" value="Genomic_DNA"/>
</dbReference>
<gene>
    <name evidence="2" type="ORF">ACFSXZ_32490</name>
</gene>
<feature type="region of interest" description="Disordered" evidence="1">
    <location>
        <begin position="1"/>
        <end position="63"/>
    </location>
</feature>
<dbReference type="Proteomes" id="UP001597417">
    <property type="component" value="Unassembled WGS sequence"/>
</dbReference>
<proteinExistence type="predicted"/>